<dbReference type="FunFam" id="1.10.238.10:FF:000001">
    <property type="entry name" value="Calmodulin 1"/>
    <property type="match status" value="1"/>
</dbReference>
<evidence type="ECO:0000313" key="5">
    <source>
        <dbReference type="Proteomes" id="UP000785679"/>
    </source>
</evidence>
<keyword evidence="5" id="KW-1185">Reference proteome</keyword>
<sequence length="188" mass="21615">MQDRTKKAQEEKEKANLARKFNGNLSTQQYEDLKLAFDMMDKSGDKRLTARQIVNIIKRMTGADCCLTDEELLQILHEGDQVAGKSEGVGMDSAQFIEIARQKLLKVDVQDEIVEAFRVYDKDKTGFVSIDDMKKVLNKMGDGDLGRDEINEILREIDPEGTNSFKYEDFIRGNFDYFDSYNNNTEEM</sequence>
<dbReference type="CDD" id="cd00051">
    <property type="entry name" value="EFh"/>
    <property type="match status" value="1"/>
</dbReference>
<dbReference type="Proteomes" id="UP000785679">
    <property type="component" value="Unassembled WGS sequence"/>
</dbReference>
<dbReference type="Pfam" id="PF13499">
    <property type="entry name" value="EF-hand_7"/>
    <property type="match status" value="1"/>
</dbReference>
<evidence type="ECO:0000256" key="2">
    <source>
        <dbReference type="ARBA" id="ARBA00022837"/>
    </source>
</evidence>
<keyword evidence="2" id="KW-0106">Calcium</keyword>
<reference evidence="4" key="1">
    <citation type="submission" date="2019-06" db="EMBL/GenBank/DDBJ databases">
        <authorList>
            <person name="Zheng W."/>
        </authorList>
    </citation>
    <scope>NUCLEOTIDE SEQUENCE</scope>
    <source>
        <strain evidence="4">QDHG01</strain>
    </source>
</reference>
<proteinExistence type="predicted"/>
<keyword evidence="1" id="KW-0677">Repeat</keyword>
<dbReference type="PANTHER" id="PTHR23050">
    <property type="entry name" value="CALCIUM BINDING PROTEIN"/>
    <property type="match status" value="1"/>
</dbReference>
<dbReference type="GO" id="GO:0005509">
    <property type="term" value="F:calcium ion binding"/>
    <property type="evidence" value="ECO:0007669"/>
    <property type="project" value="InterPro"/>
</dbReference>
<dbReference type="EMBL" id="RRYP01015799">
    <property type="protein sequence ID" value="TNV75344.1"/>
    <property type="molecule type" value="Genomic_DNA"/>
</dbReference>
<protein>
    <recommendedName>
        <fullName evidence="3">EF-hand domain-containing protein</fullName>
    </recommendedName>
</protein>
<dbReference type="SUPFAM" id="SSF47473">
    <property type="entry name" value="EF-hand"/>
    <property type="match status" value="1"/>
</dbReference>
<dbReference type="PROSITE" id="PS50222">
    <property type="entry name" value="EF_HAND_2"/>
    <property type="match status" value="2"/>
</dbReference>
<feature type="domain" description="EF-hand" evidence="3">
    <location>
        <begin position="108"/>
        <end position="143"/>
    </location>
</feature>
<dbReference type="OrthoDB" id="26525at2759"/>
<evidence type="ECO:0000256" key="1">
    <source>
        <dbReference type="ARBA" id="ARBA00022737"/>
    </source>
</evidence>
<dbReference type="PROSITE" id="PS00018">
    <property type="entry name" value="EF_HAND_1"/>
    <property type="match status" value="1"/>
</dbReference>
<dbReference type="InterPro" id="IPR011992">
    <property type="entry name" value="EF-hand-dom_pair"/>
</dbReference>
<accession>A0A8J8NIJ3</accession>
<dbReference type="InterPro" id="IPR018247">
    <property type="entry name" value="EF_Hand_1_Ca_BS"/>
</dbReference>
<dbReference type="AlphaFoldDB" id="A0A8J8NIJ3"/>
<organism evidence="4 5">
    <name type="scientific">Halteria grandinella</name>
    <dbReference type="NCBI Taxonomy" id="5974"/>
    <lineage>
        <taxon>Eukaryota</taxon>
        <taxon>Sar</taxon>
        <taxon>Alveolata</taxon>
        <taxon>Ciliophora</taxon>
        <taxon>Intramacronucleata</taxon>
        <taxon>Spirotrichea</taxon>
        <taxon>Stichotrichia</taxon>
        <taxon>Sporadotrichida</taxon>
        <taxon>Halteriidae</taxon>
        <taxon>Halteria</taxon>
    </lineage>
</organism>
<evidence type="ECO:0000313" key="4">
    <source>
        <dbReference type="EMBL" id="TNV75344.1"/>
    </source>
</evidence>
<gene>
    <name evidence="4" type="ORF">FGO68_gene16813</name>
</gene>
<dbReference type="InterPro" id="IPR002048">
    <property type="entry name" value="EF_hand_dom"/>
</dbReference>
<evidence type="ECO:0000259" key="3">
    <source>
        <dbReference type="PROSITE" id="PS50222"/>
    </source>
</evidence>
<dbReference type="SMART" id="SM00054">
    <property type="entry name" value="EFh"/>
    <property type="match status" value="2"/>
</dbReference>
<dbReference type="InterPro" id="IPR050145">
    <property type="entry name" value="Centrin_CML-like"/>
</dbReference>
<feature type="domain" description="EF-hand" evidence="3">
    <location>
        <begin position="28"/>
        <end position="63"/>
    </location>
</feature>
<name>A0A8J8NIJ3_HALGN</name>
<comment type="caution">
    <text evidence="4">The sequence shown here is derived from an EMBL/GenBank/DDBJ whole genome shotgun (WGS) entry which is preliminary data.</text>
</comment>
<dbReference type="Gene3D" id="1.10.238.10">
    <property type="entry name" value="EF-hand"/>
    <property type="match status" value="2"/>
</dbReference>